<evidence type="ECO:0000256" key="4">
    <source>
        <dbReference type="ARBA" id="ARBA00023239"/>
    </source>
</evidence>
<dbReference type="OrthoDB" id="6329284at2759"/>
<evidence type="ECO:0000313" key="7">
    <source>
        <dbReference type="Proteomes" id="UP000235786"/>
    </source>
</evidence>
<dbReference type="InterPro" id="IPR006913">
    <property type="entry name" value="CENP-V/GFA"/>
</dbReference>
<evidence type="ECO:0000256" key="2">
    <source>
        <dbReference type="ARBA" id="ARBA00022723"/>
    </source>
</evidence>
<proteinExistence type="inferred from homology"/>
<sequence length="167" mass="18604">MSTQSDPVLTGSCRCGHVTYTSTLPPEEFTNCYCQTCRKLSGAPFLTFGRFPTSAVTWTSGEKSLTKRTYSDIAERTHCASCGSPMSMQYKFQLGLIHLTAGTIDEDSVKTSLPKVTDYVFVEEVEKTGWYEVPNDKVTKYSKFPPRFQKKIDDWKKALLTPGSGLG</sequence>
<dbReference type="EMBL" id="KZ613940">
    <property type="protein sequence ID" value="PMD45039.1"/>
    <property type="molecule type" value="Genomic_DNA"/>
</dbReference>
<dbReference type="PANTHER" id="PTHR33337">
    <property type="entry name" value="GFA DOMAIN-CONTAINING PROTEIN"/>
    <property type="match status" value="1"/>
</dbReference>
<accession>A0A2J6S2N9</accession>
<reference evidence="6 7" key="1">
    <citation type="submission" date="2016-04" db="EMBL/GenBank/DDBJ databases">
        <title>A degradative enzymes factory behind the ericoid mycorrhizal symbiosis.</title>
        <authorList>
            <consortium name="DOE Joint Genome Institute"/>
            <person name="Martino E."/>
            <person name="Morin E."/>
            <person name="Grelet G."/>
            <person name="Kuo A."/>
            <person name="Kohler A."/>
            <person name="Daghino S."/>
            <person name="Barry K."/>
            <person name="Choi C."/>
            <person name="Cichocki N."/>
            <person name="Clum A."/>
            <person name="Copeland A."/>
            <person name="Hainaut M."/>
            <person name="Haridas S."/>
            <person name="Labutti K."/>
            <person name="Lindquist E."/>
            <person name="Lipzen A."/>
            <person name="Khouja H.-R."/>
            <person name="Murat C."/>
            <person name="Ohm R."/>
            <person name="Olson A."/>
            <person name="Spatafora J."/>
            <person name="Veneault-Fourrey C."/>
            <person name="Henrissat B."/>
            <person name="Grigoriev I."/>
            <person name="Martin F."/>
            <person name="Perotto S."/>
        </authorList>
    </citation>
    <scope>NUCLEOTIDE SEQUENCE [LARGE SCALE GENOMIC DNA]</scope>
    <source>
        <strain evidence="6 7">F</strain>
    </source>
</reference>
<dbReference type="PROSITE" id="PS51891">
    <property type="entry name" value="CENP_V_GFA"/>
    <property type="match status" value="1"/>
</dbReference>
<evidence type="ECO:0000256" key="3">
    <source>
        <dbReference type="ARBA" id="ARBA00022833"/>
    </source>
</evidence>
<keyword evidence="7" id="KW-1185">Reference proteome</keyword>
<comment type="similarity">
    <text evidence="1">Belongs to the Gfa family.</text>
</comment>
<dbReference type="AlphaFoldDB" id="A0A2J6S2N9"/>
<keyword evidence="4" id="KW-0456">Lyase</keyword>
<dbReference type="Proteomes" id="UP000235786">
    <property type="component" value="Unassembled WGS sequence"/>
</dbReference>
<dbReference type="PANTHER" id="PTHR33337:SF40">
    <property type="entry name" value="CENP-V_GFA DOMAIN-CONTAINING PROTEIN-RELATED"/>
    <property type="match status" value="1"/>
</dbReference>
<dbReference type="GO" id="GO:0016846">
    <property type="term" value="F:carbon-sulfur lyase activity"/>
    <property type="evidence" value="ECO:0007669"/>
    <property type="project" value="InterPro"/>
</dbReference>
<dbReference type="Gene3D" id="3.90.1590.10">
    <property type="entry name" value="glutathione-dependent formaldehyde- activating enzyme (gfa)"/>
    <property type="match status" value="1"/>
</dbReference>
<dbReference type="InterPro" id="IPR011057">
    <property type="entry name" value="Mss4-like_sf"/>
</dbReference>
<evidence type="ECO:0000256" key="1">
    <source>
        <dbReference type="ARBA" id="ARBA00005495"/>
    </source>
</evidence>
<dbReference type="SUPFAM" id="SSF51316">
    <property type="entry name" value="Mss4-like"/>
    <property type="match status" value="1"/>
</dbReference>
<protein>
    <recommendedName>
        <fullName evidence="5">CENP-V/GFA domain-containing protein</fullName>
    </recommendedName>
</protein>
<dbReference type="GO" id="GO:0046872">
    <property type="term" value="F:metal ion binding"/>
    <property type="evidence" value="ECO:0007669"/>
    <property type="project" value="UniProtKB-KW"/>
</dbReference>
<organism evidence="6 7">
    <name type="scientific">Hyaloscypha variabilis (strain UAMH 11265 / GT02V1 / F)</name>
    <name type="common">Meliniomyces variabilis</name>
    <dbReference type="NCBI Taxonomy" id="1149755"/>
    <lineage>
        <taxon>Eukaryota</taxon>
        <taxon>Fungi</taxon>
        <taxon>Dikarya</taxon>
        <taxon>Ascomycota</taxon>
        <taxon>Pezizomycotina</taxon>
        <taxon>Leotiomycetes</taxon>
        <taxon>Helotiales</taxon>
        <taxon>Hyaloscyphaceae</taxon>
        <taxon>Hyaloscypha</taxon>
        <taxon>Hyaloscypha variabilis</taxon>
    </lineage>
</organism>
<name>A0A2J6S2N9_HYAVF</name>
<keyword evidence="2" id="KW-0479">Metal-binding</keyword>
<feature type="domain" description="CENP-V/GFA" evidence="5">
    <location>
        <begin position="9"/>
        <end position="132"/>
    </location>
</feature>
<gene>
    <name evidence="6" type="ORF">L207DRAFT_419043</name>
</gene>
<dbReference type="STRING" id="1149755.A0A2J6S2N9"/>
<evidence type="ECO:0000259" key="5">
    <source>
        <dbReference type="PROSITE" id="PS51891"/>
    </source>
</evidence>
<dbReference type="Pfam" id="PF04828">
    <property type="entry name" value="GFA"/>
    <property type="match status" value="1"/>
</dbReference>
<keyword evidence="3" id="KW-0862">Zinc</keyword>
<evidence type="ECO:0000313" key="6">
    <source>
        <dbReference type="EMBL" id="PMD45039.1"/>
    </source>
</evidence>